<evidence type="ECO:0000256" key="1">
    <source>
        <dbReference type="ARBA" id="ARBA00004141"/>
    </source>
</evidence>
<feature type="transmembrane region" description="Helical" evidence="5">
    <location>
        <begin position="227"/>
        <end position="249"/>
    </location>
</feature>
<sequence length="483" mass="49657">MTAKTIGLVLGALALALTIVLPAPEGMSREAFIVAGLVVLMAAWWMTEALPLTATALMPFLVLPFAGVMTAKETAGAYYSPILFLILGGAFIALAIERTGLHRRLALALLKLVGGRGQAGVLLAFMATAAILSMLISNTSTALIMMPMALAVIAGGESQSASSSGSEAGAKRLPVGHQDGLAGALPIGIAFAASIGGLGTLVGSPTNAIAVGLLDQMTGVRITFAEWAMYGLPVVVLGVPLAALLVAWVQQVRSHPFDIAAARTAIDTHSAWTSAEKRLVPVVAVTFVLWMSQMLIAPYLPAGSLTDGTIAIAMGLTLFLLPDGTGRPLLTWDEANRAPWGVIMMFGGGLALAVGMGASGLADWLGQALLPLENWPLVFVAIAVVAMVVLTTEFASNVATASGIIPVVAALVIALGVDPVLLAMPAALAASWGFMLPAGTGPNAIAWATGRIRIERMVKAGLLLDIAGIFMIVFVVWGRASLT</sequence>
<feature type="transmembrane region" description="Helical" evidence="5">
    <location>
        <begin position="302"/>
        <end position="321"/>
    </location>
</feature>
<feature type="transmembrane region" description="Helical" evidence="5">
    <location>
        <begin position="398"/>
        <end position="417"/>
    </location>
</feature>
<keyword evidence="7" id="KW-1185">Reference proteome</keyword>
<keyword evidence="2 5" id="KW-0812">Transmembrane</keyword>
<comment type="caution">
    <text evidence="6">The sequence shown here is derived from an EMBL/GenBank/DDBJ whole genome shotgun (WGS) entry which is preliminary data.</text>
</comment>
<dbReference type="RefSeq" id="WP_221574543.1">
    <property type="nucleotide sequence ID" value="NZ_JAIGNK010000004.1"/>
</dbReference>
<protein>
    <submittedName>
        <fullName evidence="6">DASS family sodium-coupled anion symporter</fullName>
    </submittedName>
</protein>
<feature type="transmembrane region" description="Helical" evidence="5">
    <location>
        <begin position="374"/>
        <end position="391"/>
    </location>
</feature>
<evidence type="ECO:0000256" key="2">
    <source>
        <dbReference type="ARBA" id="ARBA00022692"/>
    </source>
</evidence>
<keyword evidence="4 5" id="KW-0472">Membrane</keyword>
<feature type="transmembrane region" description="Helical" evidence="5">
    <location>
        <begin position="117"/>
        <end position="136"/>
    </location>
</feature>
<evidence type="ECO:0000256" key="4">
    <source>
        <dbReference type="ARBA" id="ARBA00023136"/>
    </source>
</evidence>
<dbReference type="Pfam" id="PF00939">
    <property type="entry name" value="Na_sulph_symp"/>
    <property type="match status" value="1"/>
</dbReference>
<feature type="transmembrane region" description="Helical" evidence="5">
    <location>
        <begin position="181"/>
        <end position="202"/>
    </location>
</feature>
<accession>A0ABS7J3R2</accession>
<feature type="transmembrane region" description="Helical" evidence="5">
    <location>
        <begin position="77"/>
        <end position="96"/>
    </location>
</feature>
<dbReference type="NCBIfam" id="TIGR00785">
    <property type="entry name" value="dass"/>
    <property type="match status" value="1"/>
</dbReference>
<evidence type="ECO:0000313" key="7">
    <source>
        <dbReference type="Proteomes" id="UP000783253"/>
    </source>
</evidence>
<dbReference type="PANTHER" id="PTHR10283:SF82">
    <property type="entry name" value="SOLUTE CARRIER FAMILY 13 MEMBER 2"/>
    <property type="match status" value="1"/>
</dbReference>
<dbReference type="Proteomes" id="UP000783253">
    <property type="component" value="Unassembled WGS sequence"/>
</dbReference>
<comment type="subcellular location">
    <subcellularLocation>
        <location evidence="1">Membrane</location>
        <topology evidence="1">Multi-pass membrane protein</topology>
    </subcellularLocation>
</comment>
<reference evidence="6 7" key="1">
    <citation type="submission" date="2021-08" db="EMBL/GenBank/DDBJ databases">
        <title>Comparative Genomics Analysis of the Genus Qipengyuania Reveals Extensive Genetic Diversity and Metabolic Versatility, Including the Description of Fifteen Novel Species.</title>
        <authorList>
            <person name="Liu Y."/>
        </authorList>
    </citation>
    <scope>NUCLEOTIDE SEQUENCE [LARGE SCALE GENOMIC DNA]</scope>
    <source>
        <strain evidence="6 7">1NDH17</strain>
    </source>
</reference>
<proteinExistence type="predicted"/>
<gene>
    <name evidence="6" type="ORF">K3152_12875</name>
</gene>
<name>A0ABS7J3R2_9SPHN</name>
<dbReference type="EMBL" id="JAIGNK010000004">
    <property type="protein sequence ID" value="MBX7459146.1"/>
    <property type="molecule type" value="Genomic_DNA"/>
</dbReference>
<dbReference type="PANTHER" id="PTHR10283">
    <property type="entry name" value="SOLUTE CARRIER FAMILY 13 MEMBER"/>
    <property type="match status" value="1"/>
</dbReference>
<feature type="transmembrane region" description="Helical" evidence="5">
    <location>
        <begin position="279"/>
        <end position="296"/>
    </location>
</feature>
<dbReference type="InterPro" id="IPR001898">
    <property type="entry name" value="SLC13A/DASS"/>
</dbReference>
<feature type="transmembrane region" description="Helical" evidence="5">
    <location>
        <begin position="342"/>
        <end position="362"/>
    </location>
</feature>
<feature type="transmembrane region" description="Helical" evidence="5">
    <location>
        <begin position="429"/>
        <end position="448"/>
    </location>
</feature>
<feature type="transmembrane region" description="Helical" evidence="5">
    <location>
        <begin position="460"/>
        <end position="480"/>
    </location>
</feature>
<keyword evidence="3 5" id="KW-1133">Transmembrane helix</keyword>
<evidence type="ECO:0000256" key="3">
    <source>
        <dbReference type="ARBA" id="ARBA00022989"/>
    </source>
</evidence>
<organism evidence="6 7">
    <name type="scientific">Qipengyuania polymorpha</name>
    <dbReference type="NCBI Taxonomy" id="2867234"/>
    <lineage>
        <taxon>Bacteria</taxon>
        <taxon>Pseudomonadati</taxon>
        <taxon>Pseudomonadota</taxon>
        <taxon>Alphaproteobacteria</taxon>
        <taxon>Sphingomonadales</taxon>
        <taxon>Erythrobacteraceae</taxon>
        <taxon>Qipengyuania</taxon>
    </lineage>
</organism>
<evidence type="ECO:0000313" key="6">
    <source>
        <dbReference type="EMBL" id="MBX7459146.1"/>
    </source>
</evidence>
<evidence type="ECO:0000256" key="5">
    <source>
        <dbReference type="SAM" id="Phobius"/>
    </source>
</evidence>